<reference evidence="3 4" key="1">
    <citation type="submission" date="2018-06" db="EMBL/GenBank/DDBJ databases">
        <title>Genomic Encyclopedia of Archaeal and Bacterial Type Strains, Phase II (KMG-II): from individual species to whole genera.</title>
        <authorList>
            <person name="Goeker M."/>
        </authorList>
    </citation>
    <scope>NUCLEOTIDE SEQUENCE [LARGE SCALE GENOMIC DNA]</scope>
    <source>
        <strain evidence="3 4">DSM 22009</strain>
    </source>
</reference>
<comment type="caution">
    <text evidence="3">The sequence shown here is derived from an EMBL/GenBank/DDBJ whole genome shotgun (WGS) entry which is preliminary data.</text>
</comment>
<feature type="domain" description="PAS" evidence="2">
    <location>
        <begin position="259"/>
        <end position="326"/>
    </location>
</feature>
<gene>
    <name evidence="3" type="ORF">LX81_00686</name>
</gene>
<dbReference type="InterPro" id="IPR000014">
    <property type="entry name" value="PAS"/>
</dbReference>
<dbReference type="EMBL" id="QKZL01000002">
    <property type="protein sequence ID" value="PZX18992.1"/>
    <property type="molecule type" value="Genomic_DNA"/>
</dbReference>
<dbReference type="Pfam" id="PF12860">
    <property type="entry name" value="PAS_7"/>
    <property type="match status" value="2"/>
</dbReference>
<keyword evidence="4" id="KW-1185">Reference proteome</keyword>
<dbReference type="AlphaFoldDB" id="A0A2W7P6G9"/>
<keyword evidence="1" id="KW-1133">Transmembrane helix</keyword>
<sequence length="519" mass="56976">MVEAYVHTILLMGLVGALSASAGAGFVLWRQSRRKMQLGAADARDARTVFLFEGETLVDLSGPAQDYLDSLGSDGSAHARLMAVLGEEFPDLPATLRSAERRRIAHVVSRDGVRSLAIGVEGPRLRLTLEDAERDAVTLDRGLHAAIERELEGLRAIGESLPYPIWREDAEGRITWVNRAYLQIVEAEKLGDTGTWPPPPLFRRIEGRTRGPVRLQIAGGGERGWYDCHAVALDGDMVLSATPADALVAAEESLRSFVQSFSNTFAHLDIGLAVFDRRRQLILTNPALGELTSLPSDLLISRPSLDSFLDALRVRRVMPEPKEAANWRETVQDIEHSAANGTYAEMWHLSGGRTYRVSGRPQPGGAVAFLFEDISAELRLTKQFRAQIETGHAVLDALEEAIAVFDSGGTLVMSNEAYDAMWEIEPMGGFAEISAADALRTWTHMTEPTPIWGDARVFLSTGRERSEWSGEVQMRSGRPIRVTLAPLPDAGTLVRFEQGASGKLIPLGERRESVHRIKA</sequence>
<feature type="domain" description="PAS" evidence="2">
    <location>
        <begin position="152"/>
        <end position="222"/>
    </location>
</feature>
<dbReference type="InterPro" id="IPR035965">
    <property type="entry name" value="PAS-like_dom_sf"/>
</dbReference>
<name>A0A2W7P6G9_9RHOB</name>
<evidence type="ECO:0000256" key="1">
    <source>
        <dbReference type="SAM" id="Phobius"/>
    </source>
</evidence>
<proteinExistence type="predicted"/>
<keyword evidence="1" id="KW-0472">Membrane</keyword>
<dbReference type="Proteomes" id="UP000248916">
    <property type="component" value="Unassembled WGS sequence"/>
</dbReference>
<evidence type="ECO:0000313" key="3">
    <source>
        <dbReference type="EMBL" id="PZX18992.1"/>
    </source>
</evidence>
<keyword evidence="1" id="KW-0812">Transmembrane</keyword>
<dbReference type="SUPFAM" id="SSF55785">
    <property type="entry name" value="PYP-like sensor domain (PAS domain)"/>
    <property type="match status" value="3"/>
</dbReference>
<feature type="transmembrane region" description="Helical" evidence="1">
    <location>
        <begin position="6"/>
        <end position="29"/>
    </location>
</feature>
<accession>A0A2W7P6G9</accession>
<dbReference type="OrthoDB" id="9797304at2"/>
<dbReference type="RefSeq" id="WP_111535874.1">
    <property type="nucleotide sequence ID" value="NZ_QKZL01000002.1"/>
</dbReference>
<evidence type="ECO:0000259" key="2">
    <source>
        <dbReference type="SMART" id="SM00091"/>
    </source>
</evidence>
<organism evidence="3 4">
    <name type="scientific">Palleronia aestuarii</name>
    <dbReference type="NCBI Taxonomy" id="568105"/>
    <lineage>
        <taxon>Bacteria</taxon>
        <taxon>Pseudomonadati</taxon>
        <taxon>Pseudomonadota</taxon>
        <taxon>Alphaproteobacteria</taxon>
        <taxon>Rhodobacterales</taxon>
        <taxon>Roseobacteraceae</taxon>
        <taxon>Palleronia</taxon>
    </lineage>
</organism>
<dbReference type="SMART" id="SM00091">
    <property type="entry name" value="PAS"/>
    <property type="match status" value="2"/>
</dbReference>
<protein>
    <submittedName>
        <fullName evidence="3">PAS domain-containing protein</fullName>
    </submittedName>
</protein>
<dbReference type="Pfam" id="PF13188">
    <property type="entry name" value="PAS_8"/>
    <property type="match status" value="1"/>
</dbReference>
<evidence type="ECO:0000313" key="4">
    <source>
        <dbReference type="Proteomes" id="UP000248916"/>
    </source>
</evidence>